<dbReference type="EMBL" id="SMBK01000013">
    <property type="protein sequence ID" value="TCU34159.1"/>
    <property type="molecule type" value="Genomic_DNA"/>
</dbReference>
<evidence type="ECO:0000313" key="2">
    <source>
        <dbReference type="Proteomes" id="UP000295507"/>
    </source>
</evidence>
<dbReference type="RefSeq" id="WP_132552916.1">
    <property type="nucleotide sequence ID" value="NZ_SMBK01000013.1"/>
</dbReference>
<organism evidence="1 2">
    <name type="scientific">Rhizobium azibense</name>
    <dbReference type="NCBI Taxonomy" id="1136135"/>
    <lineage>
        <taxon>Bacteria</taxon>
        <taxon>Pseudomonadati</taxon>
        <taxon>Pseudomonadota</taxon>
        <taxon>Alphaproteobacteria</taxon>
        <taxon>Hyphomicrobiales</taxon>
        <taxon>Rhizobiaceae</taxon>
        <taxon>Rhizobium/Agrobacterium group</taxon>
        <taxon>Rhizobium</taxon>
    </lineage>
</organism>
<evidence type="ECO:0008006" key="3">
    <source>
        <dbReference type="Google" id="ProtNLM"/>
    </source>
</evidence>
<reference evidence="1 2" key="1">
    <citation type="submission" date="2019-03" db="EMBL/GenBank/DDBJ databases">
        <title>Genomic Encyclopedia of Type Strains, Phase IV (KMG-V): Genome sequencing to study the core and pangenomes of soil and plant-associated prokaryotes.</title>
        <authorList>
            <person name="Whitman W."/>
        </authorList>
    </citation>
    <scope>NUCLEOTIDE SEQUENCE [LARGE SCALE GENOMIC DNA]</scope>
    <source>
        <strain evidence="1 2">IE4868</strain>
    </source>
</reference>
<comment type="caution">
    <text evidence="1">The sequence shown here is derived from an EMBL/GenBank/DDBJ whole genome shotgun (WGS) entry which is preliminary data.</text>
</comment>
<dbReference type="Proteomes" id="UP000295507">
    <property type="component" value="Unassembled WGS sequence"/>
</dbReference>
<accession>A0A4R3RIE5</accession>
<name>A0A4R3RIE5_9HYPH</name>
<sequence>MLDIEIVTPPSQTALDVVSVAEFARHLHLSATLRNNADWIANMTDVLKEALDKIHGLSGELNRMVLPCTIKRYLTSFPKDGCPIYLPYPDLISLDAITIEDGSSPANNLDPASYIKTNTLVPEIYAVGSWPTVVAAPRAVSVTYKAGYETYPFNIKRYVKILAAHMMENPEATILEPRQMQINRKVEFGVESLRAALRIPVSYDDWV</sequence>
<gene>
    <name evidence="1" type="ORF">EV129_113144</name>
</gene>
<protein>
    <recommendedName>
        <fullName evidence="3">PhiE125 gp8 family phage protein</fullName>
    </recommendedName>
</protein>
<dbReference type="AlphaFoldDB" id="A0A4R3RIE5"/>
<evidence type="ECO:0000313" key="1">
    <source>
        <dbReference type="EMBL" id="TCU34159.1"/>
    </source>
</evidence>
<proteinExistence type="predicted"/>